<dbReference type="STRING" id="1608994.TU86_14910"/>
<gene>
    <name evidence="1" type="ORF">TU86_14910</name>
</gene>
<evidence type="ECO:0000313" key="1">
    <source>
        <dbReference type="EMBL" id="KMN13343.1"/>
    </source>
</evidence>
<dbReference type="PATRIC" id="fig|1608994.3.peg.3651"/>
<dbReference type="AlphaFoldDB" id="A0A0J6IM59"/>
<sequence>MVSQEDFVLIPDINPTTPFLQPTAVRRRVAKLLIAAKDNNQSLLKLAIENRLTIQQAYYISHYNSEDIDTYKKYHKGQYEL</sequence>
<dbReference type="Proteomes" id="UP000036325">
    <property type="component" value="Unassembled WGS sequence"/>
</dbReference>
<dbReference type="RefSeq" id="WP_048365069.1">
    <property type="nucleotide sequence ID" value="NZ_JYLF01000005.1"/>
</dbReference>
<proteinExistence type="predicted"/>
<dbReference type="EMBL" id="JYLF01000005">
    <property type="protein sequence ID" value="KMN13343.1"/>
    <property type="molecule type" value="Genomic_DNA"/>
</dbReference>
<accession>A0A0J6IM59</accession>
<evidence type="ECO:0000313" key="2">
    <source>
        <dbReference type="Proteomes" id="UP000036325"/>
    </source>
</evidence>
<organism evidence="1 2">
    <name type="scientific">Pseudomonas weihenstephanensis</name>
    <dbReference type="NCBI Taxonomy" id="1608994"/>
    <lineage>
        <taxon>Bacteria</taxon>
        <taxon>Pseudomonadati</taxon>
        <taxon>Pseudomonadota</taxon>
        <taxon>Gammaproteobacteria</taxon>
        <taxon>Pseudomonadales</taxon>
        <taxon>Pseudomonadaceae</taxon>
        <taxon>Pseudomonas</taxon>
    </lineage>
</organism>
<name>A0A0J6IM59_9PSED</name>
<comment type="caution">
    <text evidence="1">The sequence shown here is derived from an EMBL/GenBank/DDBJ whole genome shotgun (WGS) entry which is preliminary data.</text>
</comment>
<protein>
    <submittedName>
        <fullName evidence="1">Uncharacterized protein</fullName>
    </submittedName>
</protein>
<reference evidence="1 2" key="1">
    <citation type="submission" date="2015-02" db="EMBL/GenBank/DDBJ databases">
        <title>Pseudomonas helleri sp. nov. and Pseudomonas weihenstephanensis sp. nov., isolated from raw cows milk.</title>
        <authorList>
            <person name="von Neubeck M."/>
            <person name="Huptas C."/>
            <person name="Wenning M."/>
            <person name="Scherer S."/>
        </authorList>
    </citation>
    <scope>NUCLEOTIDE SEQUENCE [LARGE SCALE GENOMIC DNA]</scope>
    <source>
        <strain evidence="1 2">DSM 29166</strain>
    </source>
</reference>